<comment type="caution">
    <text evidence="4">The sequence shown here is derived from an EMBL/GenBank/DDBJ whole genome shotgun (WGS) entry which is preliminary data.</text>
</comment>
<evidence type="ECO:0000256" key="1">
    <source>
        <dbReference type="ARBA" id="ARBA00006484"/>
    </source>
</evidence>
<evidence type="ECO:0000256" key="3">
    <source>
        <dbReference type="RuleBase" id="RU000363"/>
    </source>
</evidence>
<dbReference type="OrthoDB" id="9793825at2"/>
<dbReference type="InterPro" id="IPR036291">
    <property type="entry name" value="NAD(P)-bd_dom_sf"/>
</dbReference>
<dbReference type="GO" id="GO:0016020">
    <property type="term" value="C:membrane"/>
    <property type="evidence" value="ECO:0007669"/>
    <property type="project" value="TreeGrafter"/>
</dbReference>
<sequence>MTNQHEKTAWVTGASSGIGEALVKAFVADGGSAILSGRNLPELERVASESGAPDRCHILPFDTLDFDKLPKMVEAAVAFRGAIDVLVNNAGISQRSLAIDTDFSVYDRIIAVDLLAPIALTQAVLRHMLERGSGQLVMISSVAGKAGVPLRTAYCAAKHGLVGYSDALRSEIAGQGVGVLVVAPGSVRTNVSRNALNADGSVRGSSDAAIDNGIDPAVVANMIWTAVAEKKREIVIAEGMEANIPILRAQYPDRLFDMVEAMVASGYAQKLAVPSSQ</sequence>
<protein>
    <submittedName>
        <fullName evidence="4">SDR family NAD(P)-dependent oxidoreductase</fullName>
    </submittedName>
</protein>
<dbReference type="EMBL" id="SDWJ01000001">
    <property type="protein sequence ID" value="MVZ97053.1"/>
    <property type="molecule type" value="Genomic_DNA"/>
</dbReference>
<dbReference type="PANTHER" id="PTHR44196:SF1">
    <property type="entry name" value="DEHYDROGENASE_REDUCTASE SDR FAMILY MEMBER 7B"/>
    <property type="match status" value="1"/>
</dbReference>
<comment type="similarity">
    <text evidence="1 3">Belongs to the short-chain dehydrogenases/reductases (SDR) family.</text>
</comment>
<reference evidence="4 5" key="1">
    <citation type="submission" date="2019-01" db="EMBL/GenBank/DDBJ databases">
        <title>Sphingorhabdus lacus sp.nov., isolated from an oligotrophic freshwater lake.</title>
        <authorList>
            <person name="Park M."/>
        </authorList>
    </citation>
    <scope>NUCLEOTIDE SEQUENCE [LARGE SCALE GENOMIC DNA]</scope>
    <source>
        <strain evidence="4 5">IMCC26285</strain>
    </source>
</reference>
<dbReference type="InterPro" id="IPR002347">
    <property type="entry name" value="SDR_fam"/>
</dbReference>
<keyword evidence="2" id="KW-0560">Oxidoreductase</keyword>
<gene>
    <name evidence="4" type="ORF">EUU23_04960</name>
</gene>
<dbReference type="AlphaFoldDB" id="A0A6I4LY82"/>
<keyword evidence="5" id="KW-1185">Reference proteome</keyword>
<dbReference type="InterPro" id="IPR020904">
    <property type="entry name" value="Sc_DH/Rdtase_CS"/>
</dbReference>
<dbReference type="RefSeq" id="WP_160352970.1">
    <property type="nucleotide sequence ID" value="NZ_SDWJ01000001.1"/>
</dbReference>
<accession>A0A6I4LY82</accession>
<organism evidence="4 5">
    <name type="scientific">Sphingorhabdus profundilacus</name>
    <dbReference type="NCBI Taxonomy" id="2509718"/>
    <lineage>
        <taxon>Bacteria</taxon>
        <taxon>Pseudomonadati</taxon>
        <taxon>Pseudomonadota</taxon>
        <taxon>Alphaproteobacteria</taxon>
        <taxon>Sphingomonadales</taxon>
        <taxon>Sphingomonadaceae</taxon>
        <taxon>Sphingorhabdus</taxon>
    </lineage>
</organism>
<dbReference type="SUPFAM" id="SSF51735">
    <property type="entry name" value="NAD(P)-binding Rossmann-fold domains"/>
    <property type="match status" value="1"/>
</dbReference>
<dbReference type="Pfam" id="PF00106">
    <property type="entry name" value="adh_short"/>
    <property type="match status" value="1"/>
</dbReference>
<evidence type="ECO:0000256" key="2">
    <source>
        <dbReference type="ARBA" id="ARBA00023002"/>
    </source>
</evidence>
<evidence type="ECO:0000313" key="4">
    <source>
        <dbReference type="EMBL" id="MVZ97053.1"/>
    </source>
</evidence>
<name>A0A6I4LY82_9SPHN</name>
<proteinExistence type="inferred from homology"/>
<dbReference type="PRINTS" id="PR00080">
    <property type="entry name" value="SDRFAMILY"/>
</dbReference>
<dbReference type="Proteomes" id="UP000471147">
    <property type="component" value="Unassembled WGS sequence"/>
</dbReference>
<dbReference type="PROSITE" id="PS00061">
    <property type="entry name" value="ADH_SHORT"/>
    <property type="match status" value="1"/>
</dbReference>
<dbReference type="GO" id="GO:0016491">
    <property type="term" value="F:oxidoreductase activity"/>
    <property type="evidence" value="ECO:0007669"/>
    <property type="project" value="UniProtKB-KW"/>
</dbReference>
<dbReference type="PANTHER" id="PTHR44196">
    <property type="entry name" value="DEHYDROGENASE/REDUCTASE SDR FAMILY MEMBER 7B"/>
    <property type="match status" value="1"/>
</dbReference>
<dbReference type="PRINTS" id="PR00081">
    <property type="entry name" value="GDHRDH"/>
</dbReference>
<evidence type="ECO:0000313" key="5">
    <source>
        <dbReference type="Proteomes" id="UP000471147"/>
    </source>
</evidence>
<dbReference type="Gene3D" id="3.40.50.720">
    <property type="entry name" value="NAD(P)-binding Rossmann-like Domain"/>
    <property type="match status" value="1"/>
</dbReference>